<feature type="compositionally biased region" description="Basic and acidic residues" evidence="2">
    <location>
        <begin position="13"/>
        <end position="24"/>
    </location>
</feature>
<dbReference type="AlphaFoldDB" id="A0AAN7QX98"/>
<keyword evidence="3" id="KW-1133">Transmembrane helix</keyword>
<dbReference type="Proteomes" id="UP001346149">
    <property type="component" value="Unassembled WGS sequence"/>
</dbReference>
<evidence type="ECO:0000256" key="3">
    <source>
        <dbReference type="SAM" id="Phobius"/>
    </source>
</evidence>
<sequence length="619" mass="71207">MAKKKVTHHHPHQPKDSIPNKEEAYPPPVTAPKQEPMEQDPSEEKLQSLKSLNSLLVKETFDRRQQVESLEQAKVALEAEIALFGEEKRALEAALTRSDHQNVEVELERAVFCVFLVTQMGQMAVEFGKVEEQREAEVLGLKRNLGELSASLENERAILGEAVRERELAKRECGSWIEKVNEMRENLEEVERARGALKEGFKKLKVEHERLVIENHESGKAFEGLKREKDSLVRDLARAAEEIGQLMGEMEGLLNEKKDLEDEKNRQSVIIIELEKVVRELKELVVTMQEEEKRLQGELLVLERRYTMEKEREKEVLREVEALDRDNKEKEASIMALKGERDLLEKKLEDAVKELEDKGWLMEETIRKKIEIEEENSRNESVVSGLNMEVSELRNVISSLELSYGVEKDKNEAFLSEAIRSKEEFDRLLIVKDGIEKDLDEARVDVDSLNSKVLELEMKIKEILGELLQKSSEHEKLALEKAAFEHKFEILRREKESVDKRLSDSERSAGELLAKIELEGLKSERALTFLKSTASFLNKGENLDEPKMKEDIQPFVRELEAIKNSFQLKELVMDDMKRQLEFVQDSLVKAEKKKGLWTLLSSAATLFVAASVAYLARAR</sequence>
<evidence type="ECO:0000256" key="1">
    <source>
        <dbReference type="SAM" id="Coils"/>
    </source>
</evidence>
<feature type="coiled-coil region" evidence="1">
    <location>
        <begin position="432"/>
        <end position="466"/>
    </location>
</feature>
<proteinExistence type="predicted"/>
<organism evidence="4 5">
    <name type="scientific">Trapa natans</name>
    <name type="common">Water chestnut</name>
    <dbReference type="NCBI Taxonomy" id="22666"/>
    <lineage>
        <taxon>Eukaryota</taxon>
        <taxon>Viridiplantae</taxon>
        <taxon>Streptophyta</taxon>
        <taxon>Embryophyta</taxon>
        <taxon>Tracheophyta</taxon>
        <taxon>Spermatophyta</taxon>
        <taxon>Magnoliopsida</taxon>
        <taxon>eudicotyledons</taxon>
        <taxon>Gunneridae</taxon>
        <taxon>Pentapetalae</taxon>
        <taxon>rosids</taxon>
        <taxon>malvids</taxon>
        <taxon>Myrtales</taxon>
        <taxon>Lythraceae</taxon>
        <taxon>Trapa</taxon>
    </lineage>
</organism>
<name>A0AAN7QX98_TRANT</name>
<comment type="caution">
    <text evidence="4">The sequence shown here is derived from an EMBL/GenBank/DDBJ whole genome shotgun (WGS) entry which is preliminary data.</text>
</comment>
<keyword evidence="1" id="KW-0175">Coiled coil</keyword>
<feature type="transmembrane region" description="Helical" evidence="3">
    <location>
        <begin position="596"/>
        <end position="616"/>
    </location>
</feature>
<reference evidence="4 5" key="1">
    <citation type="journal article" date="2023" name="Hortic Res">
        <title>Pangenome of water caltrop reveals structural variations and asymmetric subgenome divergence after allopolyploidization.</title>
        <authorList>
            <person name="Zhang X."/>
            <person name="Chen Y."/>
            <person name="Wang L."/>
            <person name="Yuan Y."/>
            <person name="Fang M."/>
            <person name="Shi L."/>
            <person name="Lu R."/>
            <person name="Comes H.P."/>
            <person name="Ma Y."/>
            <person name="Chen Y."/>
            <person name="Huang G."/>
            <person name="Zhou Y."/>
            <person name="Zheng Z."/>
            <person name="Qiu Y."/>
        </authorList>
    </citation>
    <scope>NUCLEOTIDE SEQUENCE [LARGE SCALE GENOMIC DNA]</scope>
    <source>
        <strain evidence="4">F231</strain>
    </source>
</reference>
<feature type="coiled-coil region" evidence="1">
    <location>
        <begin position="67"/>
        <end position="94"/>
    </location>
</feature>
<feature type="coiled-coil region" evidence="1">
    <location>
        <begin position="152"/>
        <end position="354"/>
    </location>
</feature>
<evidence type="ECO:0000256" key="2">
    <source>
        <dbReference type="SAM" id="MobiDB-lite"/>
    </source>
</evidence>
<feature type="compositionally biased region" description="Basic residues" evidence="2">
    <location>
        <begin position="1"/>
        <end position="12"/>
    </location>
</feature>
<keyword evidence="5" id="KW-1185">Reference proteome</keyword>
<keyword evidence="3" id="KW-0472">Membrane</keyword>
<evidence type="ECO:0000313" key="5">
    <source>
        <dbReference type="Proteomes" id="UP001346149"/>
    </source>
</evidence>
<protein>
    <submittedName>
        <fullName evidence="4">Uncharacterized protein</fullName>
    </submittedName>
</protein>
<feature type="region of interest" description="Disordered" evidence="2">
    <location>
        <begin position="1"/>
        <end position="47"/>
    </location>
</feature>
<keyword evidence="3" id="KW-0812">Transmembrane</keyword>
<accession>A0AAN7QX98</accession>
<gene>
    <name evidence="4" type="ORF">SAY86_006031</name>
</gene>
<dbReference type="EMBL" id="JAXQNO010000017">
    <property type="protein sequence ID" value="KAK4778503.1"/>
    <property type="molecule type" value="Genomic_DNA"/>
</dbReference>
<evidence type="ECO:0000313" key="4">
    <source>
        <dbReference type="EMBL" id="KAK4778503.1"/>
    </source>
</evidence>